<feature type="region of interest" description="Disordered" evidence="4">
    <location>
        <begin position="195"/>
        <end position="225"/>
    </location>
</feature>
<gene>
    <name evidence="6" type="ORF">HQ603_02480</name>
</gene>
<dbReference type="Pfam" id="PF13649">
    <property type="entry name" value="Methyltransf_25"/>
    <property type="match status" value="1"/>
</dbReference>
<dbReference type="SUPFAM" id="SSF53335">
    <property type="entry name" value="S-adenosyl-L-methionine-dependent methyltransferases"/>
    <property type="match status" value="1"/>
</dbReference>
<evidence type="ECO:0000256" key="2">
    <source>
        <dbReference type="ARBA" id="ARBA00022679"/>
    </source>
</evidence>
<dbReference type="CDD" id="cd02440">
    <property type="entry name" value="AdoMet_MTases"/>
    <property type="match status" value="1"/>
</dbReference>
<organism evidence="6 7">
    <name type="scientific">Rhodococcoides corynebacterioides</name>
    <dbReference type="NCBI Taxonomy" id="53972"/>
    <lineage>
        <taxon>Bacteria</taxon>
        <taxon>Bacillati</taxon>
        <taxon>Actinomycetota</taxon>
        <taxon>Actinomycetes</taxon>
        <taxon>Mycobacteriales</taxon>
        <taxon>Nocardiaceae</taxon>
        <taxon>Rhodococcoides</taxon>
    </lineage>
</organism>
<dbReference type="InterPro" id="IPR041698">
    <property type="entry name" value="Methyltransf_25"/>
</dbReference>
<dbReference type="EMBL" id="JABUBU010000001">
    <property type="protein sequence ID" value="MBY6365613.1"/>
    <property type="molecule type" value="Genomic_DNA"/>
</dbReference>
<sequence length="225" mass="24434">MSAPTRWSLERSAADSHAYVERFRELERSGADLHGEARLIDAAVDRRSRILDAGCGTGRLAAELARRGHRVTGIDLDPVLVAEARTRAGIEVVLGDLTTVPLESESFDAVVAAGNVLVFLAPGTEATVLRRWYDALRPGGRLIAGFATDRAWSPDDALRDLAAVGFVAVQRFSTWALDPWRPDADWIVLDARRPPAADGANPDRVRTTPRRAEHPGPSLESGHDC</sequence>
<feature type="compositionally biased region" description="Basic and acidic residues" evidence="4">
    <location>
        <begin position="195"/>
        <end position="214"/>
    </location>
</feature>
<keyword evidence="1 6" id="KW-0489">Methyltransferase</keyword>
<evidence type="ECO:0000256" key="1">
    <source>
        <dbReference type="ARBA" id="ARBA00022603"/>
    </source>
</evidence>
<dbReference type="InterPro" id="IPR029063">
    <property type="entry name" value="SAM-dependent_MTases_sf"/>
</dbReference>
<keyword evidence="3" id="KW-0949">S-adenosyl-L-methionine</keyword>
<accession>A0ABS7NZP1</accession>
<dbReference type="Gene3D" id="3.40.50.150">
    <property type="entry name" value="Vaccinia Virus protein VP39"/>
    <property type="match status" value="1"/>
</dbReference>
<evidence type="ECO:0000313" key="6">
    <source>
        <dbReference type="EMBL" id="MBY6365613.1"/>
    </source>
</evidence>
<evidence type="ECO:0000256" key="3">
    <source>
        <dbReference type="ARBA" id="ARBA00022691"/>
    </source>
</evidence>
<name>A0ABS7NZP1_9NOCA</name>
<evidence type="ECO:0000259" key="5">
    <source>
        <dbReference type="Pfam" id="PF13649"/>
    </source>
</evidence>
<dbReference type="GO" id="GO:0008168">
    <property type="term" value="F:methyltransferase activity"/>
    <property type="evidence" value="ECO:0007669"/>
    <property type="project" value="UniProtKB-KW"/>
</dbReference>
<feature type="domain" description="Methyltransferase" evidence="5">
    <location>
        <begin position="50"/>
        <end position="140"/>
    </location>
</feature>
<protein>
    <submittedName>
        <fullName evidence="6">Class I SAM-dependent methyltransferase</fullName>
    </submittedName>
</protein>
<evidence type="ECO:0000256" key="4">
    <source>
        <dbReference type="SAM" id="MobiDB-lite"/>
    </source>
</evidence>
<proteinExistence type="predicted"/>
<dbReference type="Proteomes" id="UP000825228">
    <property type="component" value="Unassembled WGS sequence"/>
</dbReference>
<dbReference type="PANTHER" id="PTHR43464:SF19">
    <property type="entry name" value="UBIQUINONE BIOSYNTHESIS O-METHYLTRANSFERASE, MITOCHONDRIAL"/>
    <property type="match status" value="1"/>
</dbReference>
<reference evidence="6 7" key="1">
    <citation type="submission" date="2020-06" db="EMBL/GenBank/DDBJ databases">
        <title>Taxonomy, biology and ecology of Rhodococcus bacteria occurring in California pistachio and other woody hosts as revealed by genome sequence analyses.</title>
        <authorList>
            <person name="Gai Y."/>
            <person name="Riely B."/>
        </authorList>
    </citation>
    <scope>NUCLEOTIDE SEQUENCE [LARGE SCALE GENOMIC DNA]</scope>
    <source>
        <strain evidence="6 7">BP-281</strain>
    </source>
</reference>
<dbReference type="GO" id="GO:0032259">
    <property type="term" value="P:methylation"/>
    <property type="evidence" value="ECO:0007669"/>
    <property type="project" value="UniProtKB-KW"/>
</dbReference>
<keyword evidence="7" id="KW-1185">Reference proteome</keyword>
<comment type="caution">
    <text evidence="6">The sequence shown here is derived from an EMBL/GenBank/DDBJ whole genome shotgun (WGS) entry which is preliminary data.</text>
</comment>
<evidence type="ECO:0000313" key="7">
    <source>
        <dbReference type="Proteomes" id="UP000825228"/>
    </source>
</evidence>
<keyword evidence="2" id="KW-0808">Transferase</keyword>
<dbReference type="RefSeq" id="WP_222682764.1">
    <property type="nucleotide sequence ID" value="NZ_JABUBT010000001.1"/>
</dbReference>
<dbReference type="PANTHER" id="PTHR43464">
    <property type="entry name" value="METHYLTRANSFERASE"/>
    <property type="match status" value="1"/>
</dbReference>